<dbReference type="InterPro" id="IPR009798">
    <property type="entry name" value="Wun1-like"/>
</dbReference>
<dbReference type="InterPro" id="IPR032710">
    <property type="entry name" value="NTF2-like_dom_sf"/>
</dbReference>
<dbReference type="EMBL" id="VEPZ02001219">
    <property type="protein sequence ID" value="KAE8686343.1"/>
    <property type="molecule type" value="Genomic_DNA"/>
</dbReference>
<feature type="domain" description="Reverse transcriptase zinc-binding" evidence="1">
    <location>
        <begin position="161"/>
        <end position="243"/>
    </location>
</feature>
<evidence type="ECO:0000313" key="2">
    <source>
        <dbReference type="EMBL" id="KAE8686343.1"/>
    </source>
</evidence>
<comment type="caution">
    <text evidence="2">The sequence shown here is derived from an EMBL/GenBank/DDBJ whole genome shotgun (WGS) entry which is preliminary data.</text>
</comment>
<dbReference type="SUPFAM" id="SSF54427">
    <property type="entry name" value="NTF2-like"/>
    <property type="match status" value="1"/>
</dbReference>
<proteinExistence type="predicted"/>
<sequence>MQEKVVVLALYEALNARDVDTVHKILAGDLEWWFHGPPTHQFLMSLLTGASSDDYFRFEFDPLSVTTFGSIVIVEGCDNSRSTSWVHAWTVVDGIITQVREYLNTSLTVARLGNSTPSTPSDYNPSPSSSAAEVTTLHCPSVWESSSSNRVGKSVPGVSKTKKIWEEIREKHNKVLWHKVVWFPLHIPKASVITWMAILDRLPTRAKLSQMGIPTDGLCIFCNEEIETRDHLFADCNFAKTLWKSILQLTQLQMSWEVRLDWPCREWKAKSLISTVMKPAWNTYIYLIWKERNRRIFQNRTRDVDQLLKNIKKFVRIQLIGRNINRLDDVNASLCNYWGID</sequence>
<dbReference type="Gene3D" id="3.10.450.50">
    <property type="match status" value="1"/>
</dbReference>
<evidence type="ECO:0000313" key="3">
    <source>
        <dbReference type="Proteomes" id="UP000436088"/>
    </source>
</evidence>
<reference evidence="2" key="1">
    <citation type="submission" date="2019-09" db="EMBL/GenBank/DDBJ databases">
        <title>Draft genome information of white flower Hibiscus syriacus.</title>
        <authorList>
            <person name="Kim Y.-M."/>
        </authorList>
    </citation>
    <scope>NUCLEOTIDE SEQUENCE [LARGE SCALE GENOMIC DNA]</scope>
    <source>
        <strain evidence="2">YM2019G1</strain>
    </source>
</reference>
<dbReference type="PANTHER" id="PTHR33703">
    <property type="entry name" value="OS07G0691300 PROTEIN"/>
    <property type="match status" value="1"/>
</dbReference>
<organism evidence="2 3">
    <name type="scientific">Hibiscus syriacus</name>
    <name type="common">Rose of Sharon</name>
    <dbReference type="NCBI Taxonomy" id="106335"/>
    <lineage>
        <taxon>Eukaryota</taxon>
        <taxon>Viridiplantae</taxon>
        <taxon>Streptophyta</taxon>
        <taxon>Embryophyta</taxon>
        <taxon>Tracheophyta</taxon>
        <taxon>Spermatophyta</taxon>
        <taxon>Magnoliopsida</taxon>
        <taxon>eudicotyledons</taxon>
        <taxon>Gunneridae</taxon>
        <taxon>Pentapetalae</taxon>
        <taxon>rosids</taxon>
        <taxon>malvids</taxon>
        <taxon>Malvales</taxon>
        <taxon>Malvaceae</taxon>
        <taxon>Malvoideae</taxon>
        <taxon>Hibiscus</taxon>
    </lineage>
</organism>
<dbReference type="PANTHER" id="PTHR33703:SF15">
    <property type="entry name" value="WOUND-INDUCED-LIKE PROTEIN"/>
    <property type="match status" value="1"/>
</dbReference>
<dbReference type="AlphaFoldDB" id="A0A6A2Z439"/>
<keyword evidence="3" id="KW-1185">Reference proteome</keyword>
<dbReference type="InterPro" id="IPR026960">
    <property type="entry name" value="RVT-Znf"/>
</dbReference>
<dbReference type="Proteomes" id="UP000436088">
    <property type="component" value="Unassembled WGS sequence"/>
</dbReference>
<accession>A0A6A2Z439</accession>
<gene>
    <name evidence="2" type="ORF">F3Y22_tig00111069pilonHSYRG00101</name>
</gene>
<evidence type="ECO:0000259" key="1">
    <source>
        <dbReference type="Pfam" id="PF13966"/>
    </source>
</evidence>
<dbReference type="Pfam" id="PF07107">
    <property type="entry name" value="WI12"/>
    <property type="match status" value="1"/>
</dbReference>
<dbReference type="Pfam" id="PF13966">
    <property type="entry name" value="zf-RVT"/>
    <property type="match status" value="1"/>
</dbReference>
<protein>
    <submittedName>
        <fullName evidence="2">Wound-induced protein 1</fullName>
    </submittedName>
</protein>
<name>A0A6A2Z439_HIBSY</name>